<dbReference type="InterPro" id="IPR029062">
    <property type="entry name" value="Class_I_gatase-like"/>
</dbReference>
<dbReference type="SUPFAM" id="SSF52317">
    <property type="entry name" value="Class I glutamine amidotransferase-like"/>
    <property type="match status" value="1"/>
</dbReference>
<dbReference type="Proteomes" id="UP001198242">
    <property type="component" value="Unassembled WGS sequence"/>
</dbReference>
<dbReference type="NCBIfam" id="TIGR01383">
    <property type="entry name" value="not_thiJ"/>
    <property type="match status" value="1"/>
</dbReference>
<name>A0AAE3DWM3_9FIRM</name>
<dbReference type="InterPro" id="IPR050325">
    <property type="entry name" value="Prot/Nucl_acid_deglycase"/>
</dbReference>
<dbReference type="AlphaFoldDB" id="A0AAE3DWM3"/>
<dbReference type="InterPro" id="IPR006287">
    <property type="entry name" value="DJ-1"/>
</dbReference>
<keyword evidence="3" id="KW-1185">Reference proteome</keyword>
<dbReference type="Gene3D" id="3.40.50.880">
    <property type="match status" value="1"/>
</dbReference>
<comment type="caution">
    <text evidence="2">The sequence shown here is derived from an EMBL/GenBank/DDBJ whole genome shotgun (WGS) entry which is preliminary data.</text>
</comment>
<dbReference type="PANTHER" id="PTHR48094:SF12">
    <property type="entry name" value="PARKINSON DISEASE PROTEIN 7 HOMOLOG"/>
    <property type="match status" value="1"/>
</dbReference>
<organism evidence="2 3">
    <name type="scientific">Hominilimicola fabiformis</name>
    <dbReference type="NCBI Taxonomy" id="2885356"/>
    <lineage>
        <taxon>Bacteria</taxon>
        <taxon>Bacillati</taxon>
        <taxon>Bacillota</taxon>
        <taxon>Clostridia</taxon>
        <taxon>Eubacteriales</taxon>
        <taxon>Oscillospiraceae</taxon>
        <taxon>Hominilimicola</taxon>
    </lineage>
</organism>
<gene>
    <name evidence="2" type="ORF">LKE05_00330</name>
</gene>
<feature type="domain" description="DJ-1/PfpI" evidence="1">
    <location>
        <begin position="2"/>
        <end position="159"/>
    </location>
</feature>
<dbReference type="GO" id="GO:0005737">
    <property type="term" value="C:cytoplasm"/>
    <property type="evidence" value="ECO:0007669"/>
    <property type="project" value="TreeGrafter"/>
</dbReference>
<dbReference type="PANTHER" id="PTHR48094">
    <property type="entry name" value="PROTEIN/NUCLEIC ACID DEGLYCASE DJ-1-RELATED"/>
    <property type="match status" value="1"/>
</dbReference>
<dbReference type="InterPro" id="IPR002818">
    <property type="entry name" value="DJ-1/PfpI"/>
</dbReference>
<evidence type="ECO:0000313" key="3">
    <source>
        <dbReference type="Proteomes" id="UP001198242"/>
    </source>
</evidence>
<evidence type="ECO:0000259" key="1">
    <source>
        <dbReference type="Pfam" id="PF01965"/>
    </source>
</evidence>
<dbReference type="CDD" id="cd03135">
    <property type="entry name" value="GATase1_DJ-1"/>
    <property type="match status" value="1"/>
</dbReference>
<proteinExistence type="predicted"/>
<sequence length="177" mass="18945">MVYVMLADGFEEVEAIEPIDILKRGGVDVTTVGVKSKTVTGAHGIEVTADIEINGVEPEKMELLMLPGGIGHEILDASNDVHGLLNYAVANRIYVSAICAAPSILGKKMLLEDKKATCFPGYEKYLYGADVKSDKVVVDGKFITGKGAGAAADFGFAMLAILKDKETADRVKETMQY</sequence>
<protein>
    <submittedName>
        <fullName evidence="2">DJ-1/PfpI family protein</fullName>
    </submittedName>
</protein>
<dbReference type="RefSeq" id="WP_022229665.1">
    <property type="nucleotide sequence ID" value="NZ_JAJEQM010000001.1"/>
</dbReference>
<dbReference type="Pfam" id="PF01965">
    <property type="entry name" value="DJ-1_PfpI"/>
    <property type="match status" value="1"/>
</dbReference>
<dbReference type="EMBL" id="JAJEQM010000001">
    <property type="protein sequence ID" value="MCC2209250.1"/>
    <property type="molecule type" value="Genomic_DNA"/>
</dbReference>
<accession>A0AAE3DWM3</accession>
<evidence type="ECO:0000313" key="2">
    <source>
        <dbReference type="EMBL" id="MCC2209250.1"/>
    </source>
</evidence>
<reference evidence="2 3" key="1">
    <citation type="submission" date="2021-10" db="EMBL/GenBank/DDBJ databases">
        <title>Anaerobic single-cell dispensing facilitates the cultivation of human gut bacteria.</title>
        <authorList>
            <person name="Afrizal A."/>
        </authorList>
    </citation>
    <scope>NUCLEOTIDE SEQUENCE [LARGE SCALE GENOMIC DNA]</scope>
    <source>
        <strain evidence="2 3">CLA-AA-H232</strain>
    </source>
</reference>